<organism evidence="1 2">
    <name type="scientific">Lysobacter stagni</name>
    <dbReference type="NCBI Taxonomy" id="3045172"/>
    <lineage>
        <taxon>Bacteria</taxon>
        <taxon>Pseudomonadati</taxon>
        <taxon>Pseudomonadota</taxon>
        <taxon>Gammaproteobacteria</taxon>
        <taxon>Lysobacterales</taxon>
        <taxon>Lysobacteraceae</taxon>
        <taxon>Lysobacter</taxon>
    </lineage>
</organism>
<sequence length="233" mass="25710">MQLVHDDLVQSRFSNTFARTVEMICPHCLKEAVFEARSWQEHGQQLAASELTCARCEDTVLFVQLLQADGTRKQAGLFCYPRPAGREPMAGVEHLQTLSAPLARSYESALKLYNRAEWGATALTVRHLLGGLASRMLAEDKRDLPLTRALESLPQEVDLSRPLQDIAQLLAPSGTFGRQFDDEAQIDKVTAELLLELVEQLLTYLVVLPGTMADLKSRIATAPVPLRRGSGAA</sequence>
<keyword evidence="2" id="KW-1185">Reference proteome</keyword>
<dbReference type="RefSeq" id="WP_283212152.1">
    <property type="nucleotide sequence ID" value="NZ_JASGBI010000001.1"/>
</dbReference>
<protein>
    <recommendedName>
        <fullName evidence="3">DUF4145 domain-containing protein</fullName>
    </recommendedName>
</protein>
<comment type="caution">
    <text evidence="1">The sequence shown here is derived from an EMBL/GenBank/DDBJ whole genome shotgun (WGS) entry which is preliminary data.</text>
</comment>
<accession>A0ABT6XEX7</accession>
<name>A0ABT6XEX7_9GAMM</name>
<reference evidence="1 2" key="1">
    <citation type="submission" date="2023-05" db="EMBL/GenBank/DDBJ databases">
        <title>Lysobacter sp. strain LF1 Genome sequencing and assembly.</title>
        <authorList>
            <person name="Jung Y."/>
        </authorList>
    </citation>
    <scope>NUCLEOTIDE SEQUENCE [LARGE SCALE GENOMIC DNA]</scope>
    <source>
        <strain evidence="1 2">LF1</strain>
    </source>
</reference>
<evidence type="ECO:0008006" key="3">
    <source>
        <dbReference type="Google" id="ProtNLM"/>
    </source>
</evidence>
<evidence type="ECO:0000313" key="2">
    <source>
        <dbReference type="Proteomes" id="UP001321580"/>
    </source>
</evidence>
<evidence type="ECO:0000313" key="1">
    <source>
        <dbReference type="EMBL" id="MDI9238704.1"/>
    </source>
</evidence>
<dbReference type="EMBL" id="JASGBI010000001">
    <property type="protein sequence ID" value="MDI9238704.1"/>
    <property type="molecule type" value="Genomic_DNA"/>
</dbReference>
<dbReference type="Proteomes" id="UP001321580">
    <property type="component" value="Unassembled WGS sequence"/>
</dbReference>
<gene>
    <name evidence="1" type="ORF">QLQ15_07220</name>
</gene>
<proteinExistence type="predicted"/>